<keyword evidence="7 13" id="KW-0862">Zinc</keyword>
<evidence type="ECO:0000256" key="1">
    <source>
        <dbReference type="ARBA" id="ARBA00010370"/>
    </source>
</evidence>
<feature type="domain" description="Peptidase metallopeptidase" evidence="18">
    <location>
        <begin position="134"/>
        <end position="292"/>
    </location>
</feature>
<dbReference type="InterPro" id="IPR018487">
    <property type="entry name" value="Hemopexin-like_repeat"/>
</dbReference>
<keyword evidence="19" id="KW-1185">Reference proteome</keyword>
<dbReference type="InterPro" id="IPR018486">
    <property type="entry name" value="Hemopexin_CS"/>
</dbReference>
<feature type="binding site" evidence="14">
    <location>
        <position position="197"/>
    </location>
    <ligand>
        <name>Zn(2+)</name>
        <dbReference type="ChEBI" id="CHEBI:29105"/>
        <label>1</label>
    </ligand>
</feature>
<dbReference type="AlphaFoldDB" id="A0A914XNI2"/>
<keyword evidence="6" id="KW-0378">Hydrolase</keyword>
<feature type="binding site" evidence="13">
    <location>
        <position position="250"/>
    </location>
    <ligand>
        <name>Zn(2+)</name>
        <dbReference type="ChEBI" id="CHEBI:29105"/>
        <label>2</label>
        <note>catalytic</note>
    </ligand>
</feature>
<evidence type="ECO:0000256" key="4">
    <source>
        <dbReference type="ARBA" id="ARBA00022729"/>
    </source>
</evidence>
<feature type="repeat" description="Hemopexin" evidence="16">
    <location>
        <begin position="441"/>
        <end position="487"/>
    </location>
</feature>
<keyword evidence="9" id="KW-0482">Metalloprotease</keyword>
<keyword evidence="11" id="KW-1015">Disulfide bond</keyword>
<dbReference type="PANTHER" id="PTHR10201:SF331">
    <property type="entry name" value="MATRIX METALLOPROTEINASE-14-LIKE ISOFORM X1"/>
    <property type="match status" value="1"/>
</dbReference>
<organism evidence="19 20">
    <name type="scientific">Plectus sambesii</name>
    <dbReference type="NCBI Taxonomy" id="2011161"/>
    <lineage>
        <taxon>Eukaryota</taxon>
        <taxon>Metazoa</taxon>
        <taxon>Ecdysozoa</taxon>
        <taxon>Nematoda</taxon>
        <taxon>Chromadorea</taxon>
        <taxon>Plectida</taxon>
        <taxon>Plectina</taxon>
        <taxon>Plectoidea</taxon>
        <taxon>Plectidae</taxon>
        <taxon>Plectus</taxon>
    </lineage>
</organism>
<evidence type="ECO:0000256" key="17">
    <source>
        <dbReference type="SAM" id="SignalP"/>
    </source>
</evidence>
<feature type="binding site" evidence="14">
    <location>
        <position position="352"/>
    </location>
    <ligand>
        <name>Ca(2+)</name>
        <dbReference type="ChEBI" id="CHEBI:29108"/>
        <label>4</label>
    </ligand>
</feature>
<evidence type="ECO:0000256" key="11">
    <source>
        <dbReference type="ARBA" id="ARBA00023157"/>
    </source>
</evidence>
<dbReference type="CDD" id="cd00094">
    <property type="entry name" value="HX"/>
    <property type="match status" value="1"/>
</dbReference>
<feature type="binding site" evidence="14">
    <location>
        <position position="228"/>
    </location>
    <ligand>
        <name>Ca(2+)</name>
        <dbReference type="ChEBI" id="CHEBI:29108"/>
        <label>1</label>
    </ligand>
</feature>
<feature type="active site" evidence="12">
    <location>
        <position position="247"/>
    </location>
</feature>
<dbReference type="PIRSF" id="PIRSF001191">
    <property type="entry name" value="Peptidase_M10A_matrix"/>
    <property type="match status" value="1"/>
</dbReference>
<feature type="binding site" evidence="14">
    <location>
        <position position="199"/>
    </location>
    <ligand>
        <name>Zn(2+)</name>
        <dbReference type="ChEBI" id="CHEBI:29105"/>
        <label>1</label>
    </ligand>
</feature>
<evidence type="ECO:0000256" key="2">
    <source>
        <dbReference type="ARBA" id="ARBA00022670"/>
    </source>
</evidence>
<dbReference type="SUPFAM" id="SSF55486">
    <property type="entry name" value="Metalloproteases ('zincins'), catalytic domain"/>
    <property type="match status" value="1"/>
</dbReference>
<evidence type="ECO:0000256" key="15">
    <source>
        <dbReference type="PIRSR" id="PIRSR621190-4"/>
    </source>
</evidence>
<dbReference type="InterPro" id="IPR021190">
    <property type="entry name" value="Pept_M10A"/>
</dbReference>
<feature type="chain" id="PRO_5037862990" evidence="17">
    <location>
        <begin position="16"/>
        <end position="556"/>
    </location>
</feature>
<dbReference type="InterPro" id="IPR000585">
    <property type="entry name" value="Hemopexin-like_dom"/>
</dbReference>
<dbReference type="InterPro" id="IPR036375">
    <property type="entry name" value="Hemopexin-like_dom_sf"/>
</dbReference>
<evidence type="ECO:0000256" key="3">
    <source>
        <dbReference type="ARBA" id="ARBA00022723"/>
    </source>
</evidence>
<dbReference type="PRINTS" id="PR00138">
    <property type="entry name" value="MATRIXIN"/>
</dbReference>
<evidence type="ECO:0000256" key="9">
    <source>
        <dbReference type="ARBA" id="ARBA00023049"/>
    </source>
</evidence>
<evidence type="ECO:0000256" key="10">
    <source>
        <dbReference type="ARBA" id="ARBA00023145"/>
    </source>
</evidence>
<feature type="binding site" evidence="14">
    <location>
        <position position="219"/>
    </location>
    <ligand>
        <name>Ca(2+)</name>
        <dbReference type="ChEBI" id="CHEBI:29108"/>
        <label>2</label>
    </ligand>
</feature>
<evidence type="ECO:0000313" key="19">
    <source>
        <dbReference type="Proteomes" id="UP000887566"/>
    </source>
</evidence>
<dbReference type="WBParaSite" id="PSAMB.scaffold8size148366.g122.t1">
    <property type="protein sequence ID" value="PSAMB.scaffold8size148366.g122.t1"/>
    <property type="gene ID" value="PSAMB.scaffold8size148366.g122"/>
</dbReference>
<feature type="repeat" description="Hemopexin" evidence="16">
    <location>
        <begin position="492"/>
        <end position="540"/>
    </location>
</feature>
<proteinExistence type="inferred from homology"/>
<dbReference type="GO" id="GO:0004222">
    <property type="term" value="F:metalloendopeptidase activity"/>
    <property type="evidence" value="ECO:0007669"/>
    <property type="project" value="InterPro"/>
</dbReference>
<dbReference type="GO" id="GO:0005615">
    <property type="term" value="C:extracellular space"/>
    <property type="evidence" value="ECO:0007669"/>
    <property type="project" value="TreeGrafter"/>
</dbReference>
<feature type="binding site" evidence="14">
    <location>
        <position position="221"/>
    </location>
    <ligand>
        <name>Ca(2+)</name>
        <dbReference type="ChEBI" id="CHEBI:29108"/>
        <label>2</label>
    </ligand>
</feature>
<feature type="repeat" description="Hemopexin" evidence="16">
    <location>
        <begin position="344"/>
        <end position="393"/>
    </location>
</feature>
<dbReference type="GO" id="GO:0030198">
    <property type="term" value="P:extracellular matrix organization"/>
    <property type="evidence" value="ECO:0007669"/>
    <property type="project" value="TreeGrafter"/>
</dbReference>
<dbReference type="GO" id="GO:0030574">
    <property type="term" value="P:collagen catabolic process"/>
    <property type="evidence" value="ECO:0007669"/>
    <property type="project" value="TreeGrafter"/>
</dbReference>
<feature type="signal peptide" evidence="17">
    <location>
        <begin position="1"/>
        <end position="15"/>
    </location>
</feature>
<dbReference type="PROSITE" id="PS51642">
    <property type="entry name" value="HEMOPEXIN_2"/>
    <property type="match status" value="4"/>
</dbReference>
<feature type="binding site" evidence="14">
    <location>
        <position position="223"/>
    </location>
    <ligand>
        <name>Zn(2+)</name>
        <dbReference type="ChEBI" id="CHEBI:29105"/>
        <label>1</label>
    </ligand>
</feature>
<dbReference type="GO" id="GO:0008270">
    <property type="term" value="F:zinc ion binding"/>
    <property type="evidence" value="ECO:0007669"/>
    <property type="project" value="InterPro"/>
</dbReference>
<evidence type="ECO:0000256" key="6">
    <source>
        <dbReference type="ARBA" id="ARBA00022801"/>
    </source>
</evidence>
<comment type="similarity">
    <text evidence="1">Belongs to the peptidase M10A family.</text>
</comment>
<feature type="binding site" evidence="14">
    <location>
        <position position="264"/>
    </location>
    <ligand>
        <name>Zn(2+)</name>
        <dbReference type="ChEBI" id="CHEBI:29105"/>
        <label>2</label>
        <note>catalytic</note>
    </ligand>
</feature>
<dbReference type="SUPFAM" id="SSF47090">
    <property type="entry name" value="PGBD-like"/>
    <property type="match status" value="1"/>
</dbReference>
<accession>A0A914XNI2</accession>
<evidence type="ECO:0000256" key="8">
    <source>
        <dbReference type="ARBA" id="ARBA00022837"/>
    </source>
</evidence>
<keyword evidence="10" id="KW-0865">Zymogen</keyword>
<name>A0A914XNI2_9BILA</name>
<evidence type="ECO:0000256" key="5">
    <source>
        <dbReference type="ARBA" id="ARBA00022737"/>
    </source>
</evidence>
<feature type="binding site" evidence="14">
    <location>
        <position position="398"/>
    </location>
    <ligand>
        <name>Ca(2+)</name>
        <dbReference type="ChEBI" id="CHEBI:29108"/>
        <label>4</label>
    </ligand>
</feature>
<feature type="modified residue" description="Phosphotyrosine; by PKDCC" evidence="15">
    <location>
        <position position="429"/>
    </location>
</feature>
<evidence type="ECO:0000259" key="18">
    <source>
        <dbReference type="SMART" id="SM00235"/>
    </source>
</evidence>
<feature type="binding site" evidence="14">
    <location>
        <position position="204"/>
    </location>
    <ligand>
        <name>Ca(2+)</name>
        <dbReference type="ChEBI" id="CHEBI:29108"/>
        <label>3</label>
    </ligand>
</feature>
<evidence type="ECO:0000256" key="7">
    <source>
        <dbReference type="ARBA" id="ARBA00022833"/>
    </source>
</evidence>
<sequence>MRLLLWSVMLGSIRSAPVIHRLDPAVKIIAPFTNQLFPTNSAANASAAEYAQRYLTEFGYLARANGDTTMALRNFQAFVDLPVTGVVDEATAAKMQQPRCGNRDIEAIEEEVRNPLDAEDASDPVARRKRYAIEGSYWGVKDITYRITKYTSEMQARDVQSIIGKAFKVWEEQSPLRFVQKDEGPVNIEILFASRAHGDGEPFDGRGQILAHAFFPRYGGDVHFDEDEPWRALQSKGIDLYSVAAHEIGHSLGLKHSQNHEALMAPFYQGYTGDAIHLHSDDIKGLQHLYGEPTTTGKDEEKLVKPDKVGFPSPKPTYDDIGGINKRTGPLENEINGEDDGKPDICKDAAIDAMTSLGNGTTYAFKGDYYWKLNQVSFDKGYPRKIVDDWGGLPGQLDAAVTDYDGDTYFFKGELYWLFDRDGKMYKGYPREISVGLVDTPSNIDAAMIWSYDDKPYFFKDKQFWQYSRWGMPNSWPRQIDDMFRGVAEGIPSRINAALKWTNGKSYLFAGQHYYRLTGWRVMKVVAGYPRKTAEWWFGCPGKSRRKRLAIDYARK</sequence>
<dbReference type="Gene3D" id="3.40.390.10">
    <property type="entry name" value="Collagenase (Catalytic Domain)"/>
    <property type="match status" value="1"/>
</dbReference>
<dbReference type="Pfam" id="PF01471">
    <property type="entry name" value="PG_binding_1"/>
    <property type="match status" value="1"/>
</dbReference>
<dbReference type="SMART" id="SM00120">
    <property type="entry name" value="HX"/>
    <property type="match status" value="4"/>
</dbReference>
<dbReference type="InterPro" id="IPR024079">
    <property type="entry name" value="MetalloPept_cat_dom_sf"/>
</dbReference>
<keyword evidence="5" id="KW-0677">Repeat</keyword>
<feature type="binding site" evidence="14">
    <location>
        <position position="205"/>
    </location>
    <ligand>
        <name>Ca(2+)</name>
        <dbReference type="ChEBI" id="CHEBI:29108"/>
        <label>3</label>
    </ligand>
</feature>
<dbReference type="Proteomes" id="UP000887566">
    <property type="component" value="Unplaced"/>
</dbReference>
<dbReference type="InterPro" id="IPR002477">
    <property type="entry name" value="Peptidoglycan-bd-like"/>
</dbReference>
<feature type="binding site" evidence="13">
    <location>
        <position position="256"/>
    </location>
    <ligand>
        <name>Zn(2+)</name>
        <dbReference type="ChEBI" id="CHEBI:29105"/>
        <label>2</label>
        <note>catalytic</note>
    </ligand>
</feature>
<dbReference type="PROSITE" id="PS00024">
    <property type="entry name" value="HEMOPEXIN"/>
    <property type="match status" value="1"/>
</dbReference>
<evidence type="ECO:0000256" key="16">
    <source>
        <dbReference type="PROSITE-ProRule" id="PRU01011"/>
    </source>
</evidence>
<feature type="binding site" evidence="14">
    <location>
        <position position="225"/>
    </location>
    <ligand>
        <name>Ca(2+)</name>
        <dbReference type="ChEBI" id="CHEBI:29108"/>
        <label>3</label>
    </ligand>
</feature>
<feature type="binding site" description="in inhibited form" evidence="14">
    <location>
        <position position="100"/>
    </location>
    <ligand>
        <name>Zn(2+)</name>
        <dbReference type="ChEBI" id="CHEBI:29105"/>
        <label>2</label>
        <note>catalytic</note>
    </ligand>
</feature>
<comment type="cofactor">
    <cofactor evidence="14">
        <name>Ca(2+)</name>
        <dbReference type="ChEBI" id="CHEBI:29108"/>
    </cofactor>
    <text evidence="14">Can bind about 5 Ca(2+) ions per subunit.</text>
</comment>
<dbReference type="Pfam" id="PF00413">
    <property type="entry name" value="Peptidase_M10"/>
    <property type="match status" value="1"/>
</dbReference>
<dbReference type="InterPro" id="IPR006026">
    <property type="entry name" value="Peptidase_Metallo"/>
</dbReference>
<feature type="binding site" evidence="14">
    <location>
        <position position="447"/>
    </location>
    <ligand>
        <name>Ca(2+)</name>
        <dbReference type="ChEBI" id="CHEBI:29108"/>
        <label>5</label>
    </ligand>
</feature>
<dbReference type="SUPFAM" id="SSF50923">
    <property type="entry name" value="Hemopexin-like domain"/>
    <property type="match status" value="1"/>
</dbReference>
<dbReference type="InterPro" id="IPR001818">
    <property type="entry name" value="Pept_M10_metallopeptidase"/>
</dbReference>
<reference evidence="20" key="1">
    <citation type="submission" date="2022-11" db="UniProtKB">
        <authorList>
            <consortium name="WormBaseParasite"/>
        </authorList>
    </citation>
    <scope>IDENTIFICATION</scope>
</reference>
<feature type="binding site" evidence="14">
    <location>
        <position position="228"/>
    </location>
    <ligand>
        <name>Ca(2+)</name>
        <dbReference type="ChEBI" id="CHEBI:29108"/>
        <label>3</label>
    </ligand>
</feature>
<feature type="repeat" description="Hemopexin" evidence="16">
    <location>
        <begin position="394"/>
        <end position="440"/>
    </location>
</feature>
<keyword evidence="3 13" id="KW-0479">Metal-binding</keyword>
<keyword evidence="4 17" id="KW-0732">Signal</keyword>
<dbReference type="PANTHER" id="PTHR10201">
    <property type="entry name" value="MATRIX METALLOPROTEINASE"/>
    <property type="match status" value="1"/>
</dbReference>
<feature type="binding site" evidence="14">
    <location>
        <position position="212"/>
    </location>
    <ligand>
        <name>Zn(2+)</name>
        <dbReference type="ChEBI" id="CHEBI:29105"/>
        <label>1</label>
    </ligand>
</feature>
<dbReference type="CDD" id="cd04278">
    <property type="entry name" value="ZnMc_MMP"/>
    <property type="match status" value="1"/>
</dbReference>
<keyword evidence="2" id="KW-0645">Protease</keyword>
<dbReference type="SMART" id="SM00235">
    <property type="entry name" value="ZnMc"/>
    <property type="match status" value="1"/>
</dbReference>
<dbReference type="Gene3D" id="2.110.10.10">
    <property type="entry name" value="Hemopexin-like domain"/>
    <property type="match status" value="2"/>
</dbReference>
<evidence type="ECO:0000256" key="13">
    <source>
        <dbReference type="PIRSR" id="PIRSR001191-2"/>
    </source>
</evidence>
<comment type="cofactor">
    <cofactor evidence="14">
        <name>Zn(2+)</name>
        <dbReference type="ChEBI" id="CHEBI:29105"/>
    </cofactor>
    <text evidence="14">Binds 2 Zn(2+) ions per subunit.</text>
</comment>
<evidence type="ECO:0000256" key="12">
    <source>
        <dbReference type="PIRSR" id="PIRSR001191-1"/>
    </source>
</evidence>
<evidence type="ECO:0000313" key="20">
    <source>
        <dbReference type="WBParaSite" id="PSAMB.scaffold8size148366.g122.t1"/>
    </source>
</evidence>
<dbReference type="InterPro" id="IPR033739">
    <property type="entry name" value="M10A_MMP"/>
</dbReference>
<protein>
    <submittedName>
        <fullName evidence="20">Peptidase metallopeptidase domain-containing protein</fullName>
    </submittedName>
</protein>
<dbReference type="GO" id="GO:0031012">
    <property type="term" value="C:extracellular matrix"/>
    <property type="evidence" value="ECO:0007669"/>
    <property type="project" value="InterPro"/>
</dbReference>
<keyword evidence="8 14" id="KW-0106">Calcium</keyword>
<dbReference type="GO" id="GO:0006508">
    <property type="term" value="P:proteolysis"/>
    <property type="evidence" value="ECO:0007669"/>
    <property type="project" value="UniProtKB-KW"/>
</dbReference>
<dbReference type="InterPro" id="IPR036365">
    <property type="entry name" value="PGBD-like_sf"/>
</dbReference>
<dbReference type="Pfam" id="PF00045">
    <property type="entry name" value="Hemopexin"/>
    <property type="match status" value="3"/>
</dbReference>
<feature type="binding site" evidence="14">
    <location>
        <position position="400"/>
    </location>
    <ligand>
        <name>Ca(2+)</name>
        <dbReference type="ChEBI" id="CHEBI:29108"/>
        <label>5</label>
    </ligand>
</feature>
<feature type="binding site" evidence="13">
    <location>
        <position position="246"/>
    </location>
    <ligand>
        <name>Zn(2+)</name>
        <dbReference type="ChEBI" id="CHEBI:29105"/>
        <label>2</label>
        <note>catalytic</note>
    </ligand>
</feature>
<evidence type="ECO:0000256" key="14">
    <source>
        <dbReference type="PIRSR" id="PIRSR621190-2"/>
    </source>
</evidence>